<feature type="region of interest" description="Disordered" evidence="1">
    <location>
        <begin position="181"/>
        <end position="203"/>
    </location>
</feature>
<dbReference type="AlphaFoldDB" id="A0A6G1HEK2"/>
<accession>A0A6G1HEK2</accession>
<dbReference type="EMBL" id="ML977139">
    <property type="protein sequence ID" value="KAF1991450.1"/>
    <property type="molecule type" value="Genomic_DNA"/>
</dbReference>
<name>A0A6G1HEK2_9PEZI</name>
<dbReference type="Proteomes" id="UP000800041">
    <property type="component" value="Unassembled WGS sequence"/>
</dbReference>
<keyword evidence="3" id="KW-1185">Reference proteome</keyword>
<proteinExistence type="predicted"/>
<sequence>MDSWSMASSSGSLQPRQHNAALRQSQAALGCEFGPTLGVWTGAVTREPCWLLERARLAFGRLRAAQGVSTIPRTDSCHDSPLAIRGRSPIQSGDPHCTRRVQASKVVKGLISDSAWHPLQIRPGHTAEGRCWRTSLTFVLPTADRTSRITILELAGRLPGPPGEETWGACPCLLFSSSSAQSSTPPVRPSPSSPSSAPLNPQGMSLLCRAASQPRTIAL</sequence>
<evidence type="ECO:0000256" key="1">
    <source>
        <dbReference type="SAM" id="MobiDB-lite"/>
    </source>
</evidence>
<gene>
    <name evidence="2" type="ORF">K402DRAFT_125614</name>
</gene>
<evidence type="ECO:0000313" key="2">
    <source>
        <dbReference type="EMBL" id="KAF1991450.1"/>
    </source>
</evidence>
<organism evidence="2 3">
    <name type="scientific">Aulographum hederae CBS 113979</name>
    <dbReference type="NCBI Taxonomy" id="1176131"/>
    <lineage>
        <taxon>Eukaryota</taxon>
        <taxon>Fungi</taxon>
        <taxon>Dikarya</taxon>
        <taxon>Ascomycota</taxon>
        <taxon>Pezizomycotina</taxon>
        <taxon>Dothideomycetes</taxon>
        <taxon>Pleosporomycetidae</taxon>
        <taxon>Aulographales</taxon>
        <taxon>Aulographaceae</taxon>
    </lineage>
</organism>
<protein>
    <submittedName>
        <fullName evidence="2">Uncharacterized protein</fullName>
    </submittedName>
</protein>
<evidence type="ECO:0000313" key="3">
    <source>
        <dbReference type="Proteomes" id="UP000800041"/>
    </source>
</evidence>
<reference evidence="2" key="1">
    <citation type="journal article" date="2020" name="Stud. Mycol.">
        <title>101 Dothideomycetes genomes: a test case for predicting lifestyles and emergence of pathogens.</title>
        <authorList>
            <person name="Haridas S."/>
            <person name="Albert R."/>
            <person name="Binder M."/>
            <person name="Bloem J."/>
            <person name="Labutti K."/>
            <person name="Salamov A."/>
            <person name="Andreopoulos B."/>
            <person name="Baker S."/>
            <person name="Barry K."/>
            <person name="Bills G."/>
            <person name="Bluhm B."/>
            <person name="Cannon C."/>
            <person name="Castanera R."/>
            <person name="Culley D."/>
            <person name="Daum C."/>
            <person name="Ezra D."/>
            <person name="Gonzalez J."/>
            <person name="Henrissat B."/>
            <person name="Kuo A."/>
            <person name="Liang C."/>
            <person name="Lipzen A."/>
            <person name="Lutzoni F."/>
            <person name="Magnuson J."/>
            <person name="Mondo S."/>
            <person name="Nolan M."/>
            <person name="Ohm R."/>
            <person name="Pangilinan J."/>
            <person name="Park H.-J."/>
            <person name="Ramirez L."/>
            <person name="Alfaro M."/>
            <person name="Sun H."/>
            <person name="Tritt A."/>
            <person name="Yoshinaga Y."/>
            <person name="Zwiers L.-H."/>
            <person name="Turgeon B."/>
            <person name="Goodwin S."/>
            <person name="Spatafora J."/>
            <person name="Crous P."/>
            <person name="Grigoriev I."/>
        </authorList>
    </citation>
    <scope>NUCLEOTIDE SEQUENCE</scope>
    <source>
        <strain evidence="2">CBS 113979</strain>
    </source>
</reference>